<dbReference type="GO" id="GO:0140359">
    <property type="term" value="F:ABC-type transporter activity"/>
    <property type="evidence" value="ECO:0007669"/>
    <property type="project" value="InterPro"/>
</dbReference>
<evidence type="ECO:0000256" key="1">
    <source>
        <dbReference type="ARBA" id="ARBA00004651"/>
    </source>
</evidence>
<evidence type="ECO:0000256" key="5">
    <source>
        <dbReference type="ARBA" id="ARBA00023136"/>
    </source>
</evidence>
<comment type="subcellular location">
    <subcellularLocation>
        <location evidence="1">Cell membrane</location>
        <topology evidence="1">Multi-pass membrane protein</topology>
    </subcellularLocation>
</comment>
<feature type="transmembrane region" description="Helical" evidence="6">
    <location>
        <begin position="312"/>
        <end position="331"/>
    </location>
</feature>
<dbReference type="PANTHER" id="PTHR30294">
    <property type="entry name" value="MEMBRANE COMPONENT OF ABC TRANSPORTER YHHJ-RELATED"/>
    <property type="match status" value="1"/>
</dbReference>
<feature type="transmembrane region" description="Helical" evidence="6">
    <location>
        <begin position="176"/>
        <end position="199"/>
    </location>
</feature>
<gene>
    <name evidence="8" type="ORF">G7082_07910</name>
</gene>
<feature type="transmembrane region" description="Helical" evidence="6">
    <location>
        <begin position="368"/>
        <end position="387"/>
    </location>
</feature>
<evidence type="ECO:0000259" key="7">
    <source>
        <dbReference type="Pfam" id="PF12698"/>
    </source>
</evidence>
<evidence type="ECO:0000313" key="9">
    <source>
        <dbReference type="Proteomes" id="UP000501747"/>
    </source>
</evidence>
<feature type="transmembrane region" description="Helical" evidence="6">
    <location>
        <begin position="338"/>
        <end position="356"/>
    </location>
</feature>
<dbReference type="PANTHER" id="PTHR30294:SF29">
    <property type="entry name" value="MULTIDRUG ABC TRANSPORTER PERMEASE YBHS-RELATED"/>
    <property type="match status" value="1"/>
</dbReference>
<feature type="transmembrane region" description="Helical" evidence="6">
    <location>
        <begin position="282"/>
        <end position="300"/>
    </location>
</feature>
<organism evidence="8 9">
    <name type="scientific">Vagococcus hydrophili</name>
    <dbReference type="NCBI Taxonomy" id="2714947"/>
    <lineage>
        <taxon>Bacteria</taxon>
        <taxon>Bacillati</taxon>
        <taxon>Bacillota</taxon>
        <taxon>Bacilli</taxon>
        <taxon>Lactobacillales</taxon>
        <taxon>Enterococcaceae</taxon>
        <taxon>Vagococcus</taxon>
    </lineage>
</organism>
<dbReference type="InterPro" id="IPR051449">
    <property type="entry name" value="ABC-2_transporter_component"/>
</dbReference>
<dbReference type="AlphaFoldDB" id="A0A6G8ATN5"/>
<dbReference type="Pfam" id="PF12698">
    <property type="entry name" value="ABC2_membrane_3"/>
    <property type="match status" value="1"/>
</dbReference>
<feature type="transmembrane region" description="Helical" evidence="6">
    <location>
        <begin position="233"/>
        <end position="255"/>
    </location>
</feature>
<evidence type="ECO:0000256" key="4">
    <source>
        <dbReference type="ARBA" id="ARBA00022989"/>
    </source>
</evidence>
<feature type="transmembrane region" description="Helical" evidence="6">
    <location>
        <begin position="20"/>
        <end position="40"/>
    </location>
</feature>
<accession>A0A6G8ATN5</accession>
<dbReference type="EMBL" id="CP049887">
    <property type="protein sequence ID" value="QIL48424.1"/>
    <property type="molecule type" value="Genomic_DNA"/>
</dbReference>
<sequence length="414" mass="45912">MNKFWVVALETYKKHVKSVSFIMMIIAPLFFMGIFAGTTYMGQKFNHSKEVAIVSEVEGLGKTFTEQTKEEFDINKKITTEDAAKKALEKEEIDGYIVIHENQEKLEGQYVGVKSLGTDNLQVIQQSLNQIQLGMNADKLSLSQEEVGKILSPAIFTEKQVKVSDGKIEENKDNKIVMMIVGMIVVFMMYFIVMLYSTITAQEVASEKGTRIMEVILSSTTASKHFYGKITGISLVILTQVGVYLLSGIIGFMFVKDMDVVKSFFEEVPAGDLLRGLLGYNLLYLLFGVLIYTILAAFLGSLVNKVEDSAKAVAPLTYLIMIGFIGSFSVGMANPQSIIVKVMSFIPFLSSFGMPVRIANNDVTTMEVMISLGLLVISIVVLLKLSAKAYKSTVLIYSDKSMMNVFKDAMKLTK</sequence>
<keyword evidence="2" id="KW-1003">Cell membrane</keyword>
<keyword evidence="3 6" id="KW-0812">Transmembrane</keyword>
<name>A0A6G8ATN5_9ENTE</name>
<evidence type="ECO:0000256" key="6">
    <source>
        <dbReference type="SAM" id="Phobius"/>
    </source>
</evidence>
<dbReference type="KEGG" id="vhy:G7082_07910"/>
<dbReference type="InterPro" id="IPR013525">
    <property type="entry name" value="ABC2_TM"/>
</dbReference>
<dbReference type="GO" id="GO:0005886">
    <property type="term" value="C:plasma membrane"/>
    <property type="evidence" value="ECO:0007669"/>
    <property type="project" value="UniProtKB-SubCell"/>
</dbReference>
<keyword evidence="4 6" id="KW-1133">Transmembrane helix</keyword>
<keyword evidence="5 6" id="KW-0472">Membrane</keyword>
<dbReference type="Proteomes" id="UP000501747">
    <property type="component" value="Chromosome"/>
</dbReference>
<evidence type="ECO:0000313" key="8">
    <source>
        <dbReference type="EMBL" id="QIL48424.1"/>
    </source>
</evidence>
<dbReference type="RefSeq" id="WP_166034571.1">
    <property type="nucleotide sequence ID" value="NZ_CP049887.1"/>
</dbReference>
<reference evidence="8 9" key="1">
    <citation type="submission" date="2020-03" db="EMBL/GenBank/DDBJ databases">
        <title>Vagococcus sp. nov., isolated from beetles.</title>
        <authorList>
            <person name="Hyun D.-W."/>
            <person name="Bae J.-W."/>
        </authorList>
    </citation>
    <scope>NUCLEOTIDE SEQUENCE [LARGE SCALE GENOMIC DNA]</scope>
    <source>
        <strain evidence="8 9">HDW17B</strain>
    </source>
</reference>
<feature type="domain" description="ABC-2 type transporter transmembrane" evidence="7">
    <location>
        <begin position="20"/>
        <end position="387"/>
    </location>
</feature>
<proteinExistence type="predicted"/>
<evidence type="ECO:0000256" key="2">
    <source>
        <dbReference type="ARBA" id="ARBA00022475"/>
    </source>
</evidence>
<protein>
    <submittedName>
        <fullName evidence="8">ABC transporter permease</fullName>
    </submittedName>
</protein>
<evidence type="ECO:0000256" key="3">
    <source>
        <dbReference type="ARBA" id="ARBA00022692"/>
    </source>
</evidence>
<keyword evidence="9" id="KW-1185">Reference proteome</keyword>